<protein>
    <submittedName>
        <fullName evidence="1">3103_t:CDS:1</fullName>
    </submittedName>
</protein>
<name>A0ACA9QDH4_9GLOM</name>
<reference evidence="1" key="1">
    <citation type="submission" date="2021-06" db="EMBL/GenBank/DDBJ databases">
        <authorList>
            <person name="Kallberg Y."/>
            <person name="Tangrot J."/>
            <person name="Rosling A."/>
        </authorList>
    </citation>
    <scope>NUCLEOTIDE SEQUENCE</scope>
    <source>
        <strain evidence="1">IL203A</strain>
    </source>
</reference>
<feature type="non-terminal residue" evidence="1">
    <location>
        <position position="1"/>
    </location>
</feature>
<evidence type="ECO:0000313" key="1">
    <source>
        <dbReference type="EMBL" id="CAG8747144.1"/>
    </source>
</evidence>
<comment type="caution">
    <text evidence="1">The sequence shown here is derived from an EMBL/GenBank/DDBJ whole genome shotgun (WGS) entry which is preliminary data.</text>
</comment>
<organism evidence="1 2">
    <name type="scientific">Dentiscutata heterogama</name>
    <dbReference type="NCBI Taxonomy" id="1316150"/>
    <lineage>
        <taxon>Eukaryota</taxon>
        <taxon>Fungi</taxon>
        <taxon>Fungi incertae sedis</taxon>
        <taxon>Mucoromycota</taxon>
        <taxon>Glomeromycotina</taxon>
        <taxon>Glomeromycetes</taxon>
        <taxon>Diversisporales</taxon>
        <taxon>Gigasporaceae</taxon>
        <taxon>Dentiscutata</taxon>
    </lineage>
</organism>
<dbReference type="Proteomes" id="UP000789702">
    <property type="component" value="Unassembled WGS sequence"/>
</dbReference>
<sequence length="91" mass="10475">VKTLKLWNLKAFGTSEIRTELYPVEDLGNRTRKQRREPRRRGTSNLFSGLVDLILQEKSLFCKNHGYYILENEPDAILPQAGTNGILKNMV</sequence>
<accession>A0ACA9QDH4</accession>
<proteinExistence type="predicted"/>
<keyword evidence="2" id="KW-1185">Reference proteome</keyword>
<dbReference type="EMBL" id="CAJVPU010044172">
    <property type="protein sequence ID" value="CAG8747144.1"/>
    <property type="molecule type" value="Genomic_DNA"/>
</dbReference>
<evidence type="ECO:0000313" key="2">
    <source>
        <dbReference type="Proteomes" id="UP000789702"/>
    </source>
</evidence>
<gene>
    <name evidence="1" type="ORF">DHETER_LOCUS14413</name>
</gene>